<dbReference type="OrthoDB" id="5233119at2759"/>
<keyword evidence="1" id="KW-0812">Transmembrane</keyword>
<protein>
    <submittedName>
        <fullName evidence="2">Uncharacterized protein</fullName>
    </submittedName>
</protein>
<dbReference type="Proteomes" id="UP000664132">
    <property type="component" value="Unassembled WGS sequence"/>
</dbReference>
<evidence type="ECO:0000256" key="1">
    <source>
        <dbReference type="SAM" id="Phobius"/>
    </source>
</evidence>
<gene>
    <name evidence="2" type="ORF">IFR04_016097</name>
</gene>
<keyword evidence="3" id="KW-1185">Reference proteome</keyword>
<feature type="transmembrane region" description="Helical" evidence="1">
    <location>
        <begin position="287"/>
        <end position="306"/>
    </location>
</feature>
<name>A0A8H7T1K0_9HELO</name>
<dbReference type="AlphaFoldDB" id="A0A8H7T1K0"/>
<feature type="transmembrane region" description="Helical" evidence="1">
    <location>
        <begin position="253"/>
        <end position="275"/>
    </location>
</feature>
<keyword evidence="1" id="KW-1133">Transmembrane helix</keyword>
<accession>A0A8H7T1K0</accession>
<dbReference type="EMBL" id="JAFJYH010000593">
    <property type="protein sequence ID" value="KAG4410765.1"/>
    <property type="molecule type" value="Genomic_DNA"/>
</dbReference>
<evidence type="ECO:0000313" key="2">
    <source>
        <dbReference type="EMBL" id="KAG4410765.1"/>
    </source>
</evidence>
<sequence>MDQPSIGSQPCQTESVFLNLEQIEHGKPSLLMSYCAQAISHGGLEAECIWLCMPNGRKWIAKDIKFDTENPTLGIEQLRKQYGWLKRRSLFSAVGVKGVLIRFLGFREASNDFEVVLIDLDSTGTPRKIERELDAMDAIVEIGECSVDIMGRSHNPNIRCPNEDFDQYTNEIFCKVQNVRRLEQLEVESKWLQPMLEFYWQNGIGTKGAELLRTAGFLVSYKSLQYDQFYDAANPYGKTIRAFKIVEGWRLRYLLLLVVGSLACSICVVAIITVARQSLEDGLTAGSYSLALATTCLAVLAFLSAVL</sequence>
<organism evidence="2 3">
    <name type="scientific">Cadophora malorum</name>
    <dbReference type="NCBI Taxonomy" id="108018"/>
    <lineage>
        <taxon>Eukaryota</taxon>
        <taxon>Fungi</taxon>
        <taxon>Dikarya</taxon>
        <taxon>Ascomycota</taxon>
        <taxon>Pezizomycotina</taxon>
        <taxon>Leotiomycetes</taxon>
        <taxon>Helotiales</taxon>
        <taxon>Ploettnerulaceae</taxon>
        <taxon>Cadophora</taxon>
    </lineage>
</organism>
<comment type="caution">
    <text evidence="2">The sequence shown here is derived from an EMBL/GenBank/DDBJ whole genome shotgun (WGS) entry which is preliminary data.</text>
</comment>
<reference evidence="2" key="1">
    <citation type="submission" date="2021-02" db="EMBL/GenBank/DDBJ databases">
        <title>Genome sequence Cadophora malorum strain M34.</title>
        <authorList>
            <person name="Stefanovic E."/>
            <person name="Vu D."/>
            <person name="Scully C."/>
            <person name="Dijksterhuis J."/>
            <person name="Roader J."/>
            <person name="Houbraken J."/>
        </authorList>
    </citation>
    <scope>NUCLEOTIDE SEQUENCE</scope>
    <source>
        <strain evidence="2">M34</strain>
    </source>
</reference>
<keyword evidence="1" id="KW-0472">Membrane</keyword>
<proteinExistence type="predicted"/>
<evidence type="ECO:0000313" key="3">
    <source>
        <dbReference type="Proteomes" id="UP000664132"/>
    </source>
</evidence>